<comment type="caution">
    <text evidence="2">The sequence shown here is derived from an EMBL/GenBank/DDBJ whole genome shotgun (WGS) entry which is preliminary data.</text>
</comment>
<keyword evidence="2" id="KW-0540">Nuclease</keyword>
<name>A0A7Y9S5E0_9ACTN</name>
<evidence type="ECO:0000313" key="3">
    <source>
        <dbReference type="Proteomes" id="UP000540656"/>
    </source>
</evidence>
<feature type="domain" description="DUF559" evidence="1">
    <location>
        <begin position="225"/>
        <end position="289"/>
    </location>
</feature>
<dbReference type="EMBL" id="JACCAA010000001">
    <property type="protein sequence ID" value="NYG59750.1"/>
    <property type="molecule type" value="Genomic_DNA"/>
</dbReference>
<keyword evidence="2" id="KW-0255">Endonuclease</keyword>
<dbReference type="InterPro" id="IPR007569">
    <property type="entry name" value="DUF559"/>
</dbReference>
<gene>
    <name evidence="2" type="ORF">BJ980_002673</name>
</gene>
<sequence>MSTAPSTPPLDTRSPFHRTEALAAGLTDWDLRGSRFQTILRGVDITSAIRVTWRHRSLAALKAVPAPDAHLSHVSAARAHGVPVPAITDEHVTVSRPEDRRRTAGVRCHVAPTGDVVWSGSARVSSSERTFVELASQLGLVDLVVAGDSMVRWGHASLTSLENYLDGCTLPGVRAARKAFAHVRERVDSPMESRLRMLLVLAGLPEPEVNMEIRLGDGTVARRYDLCWKDVRVIVEYDGRQHVEVRENWENDLKRREAIDEDGWRIIVITASGVYKEPGETVRRVFTVLKARRLPGLPARPSEQWRPHFERS</sequence>
<protein>
    <submittedName>
        <fullName evidence="2">Very-short-patch-repair endonuclease</fullName>
    </submittedName>
</protein>
<keyword evidence="3" id="KW-1185">Reference proteome</keyword>
<dbReference type="InterPro" id="IPR011335">
    <property type="entry name" value="Restrct_endonuc-II-like"/>
</dbReference>
<accession>A0A7Y9S5E0</accession>
<dbReference type="RefSeq" id="WP_179502766.1">
    <property type="nucleotide sequence ID" value="NZ_JACCAA010000001.1"/>
</dbReference>
<dbReference type="GO" id="GO:0004519">
    <property type="term" value="F:endonuclease activity"/>
    <property type="evidence" value="ECO:0007669"/>
    <property type="project" value="UniProtKB-KW"/>
</dbReference>
<dbReference type="Gene3D" id="3.40.960.10">
    <property type="entry name" value="VSR Endonuclease"/>
    <property type="match status" value="1"/>
</dbReference>
<evidence type="ECO:0000259" key="1">
    <source>
        <dbReference type="Pfam" id="PF04480"/>
    </source>
</evidence>
<dbReference type="Proteomes" id="UP000540656">
    <property type="component" value="Unassembled WGS sequence"/>
</dbReference>
<proteinExistence type="predicted"/>
<evidence type="ECO:0000313" key="2">
    <source>
        <dbReference type="EMBL" id="NYG59750.1"/>
    </source>
</evidence>
<dbReference type="AlphaFoldDB" id="A0A7Y9S5E0"/>
<dbReference type="Pfam" id="PF04480">
    <property type="entry name" value="DUF559"/>
    <property type="match status" value="1"/>
</dbReference>
<dbReference type="SUPFAM" id="SSF52980">
    <property type="entry name" value="Restriction endonuclease-like"/>
    <property type="match status" value="1"/>
</dbReference>
<organism evidence="2 3">
    <name type="scientific">Nocardioides daedukensis</name>
    <dbReference type="NCBI Taxonomy" id="634462"/>
    <lineage>
        <taxon>Bacteria</taxon>
        <taxon>Bacillati</taxon>
        <taxon>Actinomycetota</taxon>
        <taxon>Actinomycetes</taxon>
        <taxon>Propionibacteriales</taxon>
        <taxon>Nocardioidaceae</taxon>
        <taxon>Nocardioides</taxon>
    </lineage>
</organism>
<keyword evidence="2" id="KW-0378">Hydrolase</keyword>
<reference evidence="2 3" key="1">
    <citation type="submission" date="2020-07" db="EMBL/GenBank/DDBJ databases">
        <title>Sequencing the genomes of 1000 actinobacteria strains.</title>
        <authorList>
            <person name="Klenk H.-P."/>
        </authorList>
    </citation>
    <scope>NUCLEOTIDE SEQUENCE [LARGE SCALE GENOMIC DNA]</scope>
    <source>
        <strain evidence="2 3">DSM 23819</strain>
    </source>
</reference>